<evidence type="ECO:0000256" key="2">
    <source>
        <dbReference type="SAM" id="MobiDB-lite"/>
    </source>
</evidence>
<feature type="region of interest" description="Disordered" evidence="2">
    <location>
        <begin position="261"/>
        <end position="346"/>
    </location>
</feature>
<dbReference type="PANTHER" id="PTHR22227">
    <property type="entry name" value="FAMILY WITH SEQUENCE SIMILARITY 122B ISOFORM X1"/>
    <property type="match status" value="1"/>
</dbReference>
<feature type="compositionally biased region" description="Gly residues" evidence="2">
    <location>
        <begin position="20"/>
        <end position="39"/>
    </location>
</feature>
<evidence type="ECO:0008006" key="5">
    <source>
        <dbReference type="Google" id="ProtNLM"/>
    </source>
</evidence>
<dbReference type="EMBL" id="CAKOFQ010007125">
    <property type="protein sequence ID" value="CAH1991831.1"/>
    <property type="molecule type" value="Genomic_DNA"/>
</dbReference>
<comment type="similarity">
    <text evidence="1">Belongs to the FAM122 family.</text>
</comment>
<evidence type="ECO:0000256" key="1">
    <source>
        <dbReference type="ARBA" id="ARBA00006725"/>
    </source>
</evidence>
<feature type="region of interest" description="Disordered" evidence="2">
    <location>
        <begin position="1"/>
        <end position="81"/>
    </location>
</feature>
<protein>
    <recommendedName>
        <fullName evidence="5">Protein FAM122A</fullName>
    </recommendedName>
</protein>
<sequence>MSSMHPQSQQAVAMDVDSPSGGGAASSAGGGAGSGGGAPGTLKRCSSAPMINEANAAMTTSNGSSTSRDQPTYGSLFGTPNNRTRRFSASFSPVPGSPISGPRLTPRINQLRQEEHEGISNTRELAHEREIHHAMQISQSWEDLSLMNDNSSNSSCDWKPLNKTTPLQISLPSSYGSAFMCNSPSPTRTGFQSPTRSRTIIRRSASPVLRPSPLGVKRKLDEDRSEFCAGPRAKRVYSYSGGCVSSLSSYRGLGGLLTTTGGGASSGAPPLPPGSLSSAGTPESVSSAGGESPRSFTRTGAALQSAGGVASGDAPSPSGAGDPQMHHQMHQLQMHKEDHEMADSIA</sequence>
<evidence type="ECO:0000313" key="4">
    <source>
        <dbReference type="Proteomes" id="UP001152888"/>
    </source>
</evidence>
<name>A0A9P0LAX6_ACAOB</name>
<feature type="compositionally biased region" description="Polar residues" evidence="2">
    <location>
        <begin position="283"/>
        <end position="298"/>
    </location>
</feature>
<evidence type="ECO:0000313" key="3">
    <source>
        <dbReference type="EMBL" id="CAH1991831.1"/>
    </source>
</evidence>
<keyword evidence="4" id="KW-1185">Reference proteome</keyword>
<dbReference type="Proteomes" id="UP001152888">
    <property type="component" value="Unassembled WGS sequence"/>
</dbReference>
<dbReference type="GO" id="GO:0004865">
    <property type="term" value="F:protein serine/threonine phosphatase inhibitor activity"/>
    <property type="evidence" value="ECO:0007669"/>
    <property type="project" value="InterPro"/>
</dbReference>
<proteinExistence type="inferred from homology"/>
<accession>A0A9P0LAX6</accession>
<comment type="caution">
    <text evidence="3">The sequence shown here is derived from an EMBL/GenBank/DDBJ whole genome shotgun (WGS) entry which is preliminary data.</text>
</comment>
<reference evidence="3" key="1">
    <citation type="submission" date="2022-03" db="EMBL/GenBank/DDBJ databases">
        <authorList>
            <person name="Sayadi A."/>
        </authorList>
    </citation>
    <scope>NUCLEOTIDE SEQUENCE</scope>
</reference>
<feature type="compositionally biased region" description="Polar residues" evidence="2">
    <location>
        <begin position="57"/>
        <end position="81"/>
    </location>
</feature>
<dbReference type="InterPro" id="IPR026716">
    <property type="entry name" value="PBIR1/2/3"/>
</dbReference>
<feature type="compositionally biased region" description="Polar residues" evidence="2">
    <location>
        <begin position="1"/>
        <end position="11"/>
    </location>
</feature>
<dbReference type="OrthoDB" id="10036177at2759"/>
<dbReference type="PANTHER" id="PTHR22227:SF6">
    <property type="entry name" value="FAMILY WITH SEQUENCE SIMILARITY 122B ISOFORM X1"/>
    <property type="match status" value="1"/>
</dbReference>
<feature type="compositionally biased region" description="Basic and acidic residues" evidence="2">
    <location>
        <begin position="334"/>
        <end position="346"/>
    </location>
</feature>
<gene>
    <name evidence="3" type="ORF">ACAOBT_LOCUS20497</name>
</gene>
<organism evidence="3 4">
    <name type="scientific">Acanthoscelides obtectus</name>
    <name type="common">Bean weevil</name>
    <name type="synonym">Bruchus obtectus</name>
    <dbReference type="NCBI Taxonomy" id="200917"/>
    <lineage>
        <taxon>Eukaryota</taxon>
        <taxon>Metazoa</taxon>
        <taxon>Ecdysozoa</taxon>
        <taxon>Arthropoda</taxon>
        <taxon>Hexapoda</taxon>
        <taxon>Insecta</taxon>
        <taxon>Pterygota</taxon>
        <taxon>Neoptera</taxon>
        <taxon>Endopterygota</taxon>
        <taxon>Coleoptera</taxon>
        <taxon>Polyphaga</taxon>
        <taxon>Cucujiformia</taxon>
        <taxon>Chrysomeloidea</taxon>
        <taxon>Chrysomelidae</taxon>
        <taxon>Bruchinae</taxon>
        <taxon>Bruchini</taxon>
        <taxon>Acanthoscelides</taxon>
    </lineage>
</organism>
<dbReference type="AlphaFoldDB" id="A0A9P0LAX6"/>